<evidence type="ECO:0000313" key="2">
    <source>
        <dbReference type="Proteomes" id="UP000319783"/>
    </source>
</evidence>
<evidence type="ECO:0000313" key="1">
    <source>
        <dbReference type="EMBL" id="TLD43277.1"/>
    </source>
</evidence>
<dbReference type="Proteomes" id="UP000319783">
    <property type="component" value="Unassembled WGS sequence"/>
</dbReference>
<dbReference type="AlphaFoldDB" id="A0A533QET3"/>
<comment type="caution">
    <text evidence="1">The sequence shown here is derived from an EMBL/GenBank/DDBJ whole genome shotgun (WGS) entry which is preliminary data.</text>
</comment>
<accession>A0A533QET3</accession>
<name>A0A533QET3_9BACT</name>
<sequence length="306" mass="35788">MKYQELLYSRSLSKDYRWMIVPPEISPDSLKLLNQLYNLYDKYKNAFCKSPVLPLYCLNHLQTTFLVSCGLSNHKDKDGRNIYHLQGISIPPEYRRHFWFILPWILANYDGENLLNMWRKVDFPAADDIVRRASEDCFFKLDLLDKSLAELIKTSKFTLERFEELSIGEPIYIPFDKNGLKELAHVIASSDYGGVNFAFGATLEMIRAFDFKIIAKLGDNSNMKLNRRARISESIPSFIPDEQDKDTRELVDDPIDRFDPRKKDTLNNQSKILRRNNSFHIFDQFVPRFLSILKLGKKLKRSKKSG</sequence>
<reference evidence="1 2" key="1">
    <citation type="submission" date="2019-04" db="EMBL/GenBank/DDBJ databases">
        <title>Genome of a novel bacterium Candidatus Jettenia ecosi reconstructed from metagenome of an anammox bioreactor.</title>
        <authorList>
            <person name="Mardanov A.V."/>
            <person name="Beletsky A.V."/>
            <person name="Ravin N.V."/>
            <person name="Botchkova E.A."/>
            <person name="Litti Y.V."/>
            <person name="Nozhevnikova A.N."/>
        </authorList>
    </citation>
    <scope>NUCLEOTIDE SEQUENCE [LARGE SCALE GENOMIC DNA]</scope>
    <source>
        <strain evidence="1">J2</strain>
    </source>
</reference>
<dbReference type="EMBL" id="SULG01000005">
    <property type="protein sequence ID" value="TLD43277.1"/>
    <property type="molecule type" value="Genomic_DNA"/>
</dbReference>
<proteinExistence type="predicted"/>
<organism evidence="1 2">
    <name type="scientific">Candidatus Jettenia ecosi</name>
    <dbReference type="NCBI Taxonomy" id="2494326"/>
    <lineage>
        <taxon>Bacteria</taxon>
        <taxon>Pseudomonadati</taxon>
        <taxon>Planctomycetota</taxon>
        <taxon>Candidatus Brocadiia</taxon>
        <taxon>Candidatus Brocadiales</taxon>
        <taxon>Candidatus Brocadiaceae</taxon>
        <taxon>Candidatus Jettenia</taxon>
    </lineage>
</organism>
<gene>
    <name evidence="1" type="ORF">JETT_0446</name>
</gene>
<protein>
    <submittedName>
        <fullName evidence="1">Uncharacterized protein</fullName>
    </submittedName>
</protein>